<dbReference type="AlphaFoldDB" id="A0AAP0DYW5"/>
<keyword evidence="1" id="KW-0812">Transmembrane</keyword>
<evidence type="ECO:0000313" key="2">
    <source>
        <dbReference type="EMBL" id="KAK9081828.1"/>
    </source>
</evidence>
<keyword evidence="3" id="KW-1185">Reference proteome</keyword>
<dbReference type="PANTHER" id="PTHR34268:SF8">
    <property type="entry name" value="FAE DOMAIN-CONTAINING PROTEIN"/>
    <property type="match status" value="1"/>
</dbReference>
<dbReference type="PANTHER" id="PTHR34268">
    <property type="entry name" value="OS01G0321850 PROTEIN"/>
    <property type="match status" value="1"/>
</dbReference>
<sequence>MVTLESLSSLGEYKLVKVGLFMLVQALVYFILTTSSNIFSQNKMKSMMMKPSLSFKTVRSASIRRFLALFSDLPPEQPSPKNFADIN</sequence>
<organism evidence="2 3">
    <name type="scientific">Stephania yunnanensis</name>
    <dbReference type="NCBI Taxonomy" id="152371"/>
    <lineage>
        <taxon>Eukaryota</taxon>
        <taxon>Viridiplantae</taxon>
        <taxon>Streptophyta</taxon>
        <taxon>Embryophyta</taxon>
        <taxon>Tracheophyta</taxon>
        <taxon>Spermatophyta</taxon>
        <taxon>Magnoliopsida</taxon>
        <taxon>Ranunculales</taxon>
        <taxon>Menispermaceae</taxon>
        <taxon>Menispermoideae</taxon>
        <taxon>Cissampelideae</taxon>
        <taxon>Stephania</taxon>
    </lineage>
</organism>
<proteinExistence type="predicted"/>
<evidence type="ECO:0000313" key="3">
    <source>
        <dbReference type="Proteomes" id="UP001420932"/>
    </source>
</evidence>
<evidence type="ECO:0000256" key="1">
    <source>
        <dbReference type="SAM" id="Phobius"/>
    </source>
</evidence>
<dbReference type="Proteomes" id="UP001420932">
    <property type="component" value="Unassembled WGS sequence"/>
</dbReference>
<reference evidence="2 3" key="1">
    <citation type="submission" date="2024-01" db="EMBL/GenBank/DDBJ databases">
        <title>Genome assemblies of Stephania.</title>
        <authorList>
            <person name="Yang L."/>
        </authorList>
    </citation>
    <scope>NUCLEOTIDE SEQUENCE [LARGE SCALE GENOMIC DNA]</scope>
    <source>
        <strain evidence="2">YNDBR</strain>
        <tissue evidence="2">Leaf</tissue>
    </source>
</reference>
<feature type="transmembrane region" description="Helical" evidence="1">
    <location>
        <begin position="20"/>
        <end position="40"/>
    </location>
</feature>
<dbReference type="EMBL" id="JBBNAF010000045">
    <property type="protein sequence ID" value="KAK9081828.1"/>
    <property type="molecule type" value="Genomic_DNA"/>
</dbReference>
<keyword evidence="1" id="KW-0472">Membrane</keyword>
<name>A0AAP0DYW5_9MAGN</name>
<comment type="caution">
    <text evidence="2">The sequence shown here is derived from an EMBL/GenBank/DDBJ whole genome shotgun (WGS) entry which is preliminary data.</text>
</comment>
<accession>A0AAP0DYW5</accession>
<protein>
    <submittedName>
        <fullName evidence="2">Uncharacterized protein</fullName>
    </submittedName>
</protein>
<gene>
    <name evidence="2" type="ORF">Syun_031044</name>
</gene>
<keyword evidence="1" id="KW-1133">Transmembrane helix</keyword>